<name>A0AA88XA81_9ASTE</name>
<dbReference type="InterPro" id="IPR016197">
    <property type="entry name" value="Chromo-like_dom_sf"/>
</dbReference>
<dbReference type="InterPro" id="IPR023780">
    <property type="entry name" value="Chromo_domain"/>
</dbReference>
<dbReference type="InterPro" id="IPR000953">
    <property type="entry name" value="Chromo/chromo_shadow_dom"/>
</dbReference>
<keyword evidence="3" id="KW-1185">Reference proteome</keyword>
<dbReference type="SMART" id="SM00298">
    <property type="entry name" value="CHROMO"/>
    <property type="match status" value="1"/>
</dbReference>
<dbReference type="CDD" id="cd00024">
    <property type="entry name" value="CD_CSD"/>
    <property type="match status" value="1"/>
</dbReference>
<dbReference type="Proteomes" id="UP001188597">
    <property type="component" value="Unassembled WGS sequence"/>
</dbReference>
<gene>
    <name evidence="2" type="ORF">RJ639_000796</name>
</gene>
<organism evidence="2 3">
    <name type="scientific">Escallonia herrerae</name>
    <dbReference type="NCBI Taxonomy" id="1293975"/>
    <lineage>
        <taxon>Eukaryota</taxon>
        <taxon>Viridiplantae</taxon>
        <taxon>Streptophyta</taxon>
        <taxon>Embryophyta</taxon>
        <taxon>Tracheophyta</taxon>
        <taxon>Spermatophyta</taxon>
        <taxon>Magnoliopsida</taxon>
        <taxon>eudicotyledons</taxon>
        <taxon>Gunneridae</taxon>
        <taxon>Pentapetalae</taxon>
        <taxon>asterids</taxon>
        <taxon>campanulids</taxon>
        <taxon>Escalloniales</taxon>
        <taxon>Escalloniaceae</taxon>
        <taxon>Escallonia</taxon>
    </lineage>
</organism>
<reference evidence="2" key="1">
    <citation type="submission" date="2022-12" db="EMBL/GenBank/DDBJ databases">
        <title>Draft genome assemblies for two species of Escallonia (Escalloniales).</title>
        <authorList>
            <person name="Chanderbali A."/>
            <person name="Dervinis C."/>
            <person name="Anghel I."/>
            <person name="Soltis D."/>
            <person name="Soltis P."/>
            <person name="Zapata F."/>
        </authorList>
    </citation>
    <scope>NUCLEOTIDE SEQUENCE</scope>
    <source>
        <strain evidence="2">UCBG64.0493</strain>
        <tissue evidence="2">Leaf</tissue>
    </source>
</reference>
<dbReference type="PROSITE" id="PS50013">
    <property type="entry name" value="CHROMO_2"/>
    <property type="match status" value="1"/>
</dbReference>
<protein>
    <recommendedName>
        <fullName evidence="1">Chromo domain-containing protein</fullName>
    </recommendedName>
</protein>
<dbReference type="EMBL" id="JAVXUP010000016">
    <property type="protein sequence ID" value="KAK3042738.1"/>
    <property type="molecule type" value="Genomic_DNA"/>
</dbReference>
<comment type="caution">
    <text evidence="2">The sequence shown here is derived from an EMBL/GenBank/DDBJ whole genome shotgun (WGS) entry which is preliminary data.</text>
</comment>
<dbReference type="Pfam" id="PF00385">
    <property type="entry name" value="Chromo"/>
    <property type="match status" value="1"/>
</dbReference>
<evidence type="ECO:0000313" key="3">
    <source>
        <dbReference type="Proteomes" id="UP001188597"/>
    </source>
</evidence>
<dbReference type="SUPFAM" id="SSF54160">
    <property type="entry name" value="Chromo domain-like"/>
    <property type="match status" value="1"/>
</dbReference>
<sequence length="268" mass="30345">MAYKVGPPQWWSRQLHPFFHISMLKTFYEDAADPSRGEIKRPGLKTKEARKRVSKFIMNDRVITASRKHYQEYLVKWQGYTEEENTWERAADLSAYKEKIEAYHMQKLTRASTALVGENVMGCPLVPMITSSVPLRPPSTAPLRPSSTAPMCPLSIVPMHPPNITLASSSSPAPMSPSSTVLMRPTVVLVPPNDPRLSADYSQAMRLRIYHSHQVISTTAEIHPGETEKAGYEGPNSWKKLFHHSEVEVPMQRPTYVEMTTGTKHYNI</sequence>
<evidence type="ECO:0000259" key="1">
    <source>
        <dbReference type="PROSITE" id="PS50013"/>
    </source>
</evidence>
<evidence type="ECO:0000313" key="2">
    <source>
        <dbReference type="EMBL" id="KAK3042738.1"/>
    </source>
</evidence>
<dbReference type="AlphaFoldDB" id="A0AA88XA81"/>
<accession>A0AA88XA81</accession>
<dbReference type="Gene3D" id="2.40.50.40">
    <property type="match status" value="1"/>
</dbReference>
<proteinExistence type="predicted"/>
<feature type="domain" description="Chromo" evidence="1">
    <location>
        <begin position="57"/>
        <end position="115"/>
    </location>
</feature>